<evidence type="ECO:0000313" key="1">
    <source>
        <dbReference type="EMBL" id="EJD37079.1"/>
    </source>
</evidence>
<dbReference type="EMBL" id="JH687847">
    <property type="protein sequence ID" value="EJD37079.1"/>
    <property type="molecule type" value="Genomic_DNA"/>
</dbReference>
<evidence type="ECO:0000313" key="2">
    <source>
        <dbReference type="Proteomes" id="UP000006514"/>
    </source>
</evidence>
<dbReference type="Proteomes" id="UP000006514">
    <property type="component" value="Unassembled WGS sequence"/>
</dbReference>
<sequence length="413" mass="46846">MIFAIAITPAPWSHIRTLNLLVPRDMLHQNLRASLTMPAPLLVSLELRVTDPHRPSDEEPAHFPPDLFSGHALKLSTVLLGRVNLPLASWTPLNHLEHLKLIHRSVHLDDLVEVLRACRALSTLYIRIIRSTSPAHWSGITAPASMRKLQHAYLDIHSMSISEINCLLSASGLETPRRCHIVWTEDGREWLIPPDVLHATTTLRIYETYRATTVSARVVTAIDADSCARSTAMTLPTGPTALHKFRRLFPTLRRLTIGEKMWPSPRPAMPQLEELTIILDRPTNEEPDGSGAVLGIFFLPLSPGREWSLPALRQLQLAYLDPTYLNLDFDDEESPENWRPPLVVSAYNVAIFLEWHLRSQQKLAVALSDVRLYEVDEHSDTLRLLALVDSLDQRSAYDPEGYELGWDPHRQFY</sequence>
<accession>J0DAB3</accession>
<dbReference type="AlphaFoldDB" id="J0DAB3"/>
<protein>
    <recommendedName>
        <fullName evidence="3">F-box domain-containing protein</fullName>
    </recommendedName>
</protein>
<keyword evidence="2" id="KW-1185">Reference proteome</keyword>
<evidence type="ECO:0008006" key="3">
    <source>
        <dbReference type="Google" id="ProtNLM"/>
    </source>
</evidence>
<dbReference type="InParanoid" id="J0DAB3"/>
<proteinExistence type="predicted"/>
<gene>
    <name evidence="1" type="ORF">AURDEDRAFT_173836</name>
</gene>
<name>J0DAB3_AURST</name>
<dbReference type="KEGG" id="adl:AURDEDRAFT_173836"/>
<organism evidence="1 2">
    <name type="scientific">Auricularia subglabra (strain TFB-10046 / SS5)</name>
    <name type="common">White-rot fungus</name>
    <name type="synonym">Auricularia delicata (strain TFB10046)</name>
    <dbReference type="NCBI Taxonomy" id="717982"/>
    <lineage>
        <taxon>Eukaryota</taxon>
        <taxon>Fungi</taxon>
        <taxon>Dikarya</taxon>
        <taxon>Basidiomycota</taxon>
        <taxon>Agaricomycotina</taxon>
        <taxon>Agaricomycetes</taxon>
        <taxon>Auriculariales</taxon>
        <taxon>Auriculariaceae</taxon>
        <taxon>Auricularia</taxon>
    </lineage>
</organism>
<reference evidence="2" key="1">
    <citation type="journal article" date="2012" name="Science">
        <title>The Paleozoic origin of enzymatic lignin decomposition reconstructed from 31 fungal genomes.</title>
        <authorList>
            <person name="Floudas D."/>
            <person name="Binder M."/>
            <person name="Riley R."/>
            <person name="Barry K."/>
            <person name="Blanchette R.A."/>
            <person name="Henrissat B."/>
            <person name="Martinez A.T."/>
            <person name="Otillar R."/>
            <person name="Spatafora J.W."/>
            <person name="Yadav J.S."/>
            <person name="Aerts A."/>
            <person name="Benoit I."/>
            <person name="Boyd A."/>
            <person name="Carlson A."/>
            <person name="Copeland A."/>
            <person name="Coutinho P.M."/>
            <person name="de Vries R.P."/>
            <person name="Ferreira P."/>
            <person name="Findley K."/>
            <person name="Foster B."/>
            <person name="Gaskell J."/>
            <person name="Glotzer D."/>
            <person name="Gorecki P."/>
            <person name="Heitman J."/>
            <person name="Hesse C."/>
            <person name="Hori C."/>
            <person name="Igarashi K."/>
            <person name="Jurgens J.A."/>
            <person name="Kallen N."/>
            <person name="Kersten P."/>
            <person name="Kohler A."/>
            <person name="Kuees U."/>
            <person name="Kumar T.K.A."/>
            <person name="Kuo A."/>
            <person name="LaButti K."/>
            <person name="Larrondo L.F."/>
            <person name="Lindquist E."/>
            <person name="Ling A."/>
            <person name="Lombard V."/>
            <person name="Lucas S."/>
            <person name="Lundell T."/>
            <person name="Martin R."/>
            <person name="McLaughlin D.J."/>
            <person name="Morgenstern I."/>
            <person name="Morin E."/>
            <person name="Murat C."/>
            <person name="Nagy L.G."/>
            <person name="Nolan M."/>
            <person name="Ohm R.A."/>
            <person name="Patyshakuliyeva A."/>
            <person name="Rokas A."/>
            <person name="Ruiz-Duenas F.J."/>
            <person name="Sabat G."/>
            <person name="Salamov A."/>
            <person name="Samejima M."/>
            <person name="Schmutz J."/>
            <person name="Slot J.C."/>
            <person name="St John F."/>
            <person name="Stenlid J."/>
            <person name="Sun H."/>
            <person name="Sun S."/>
            <person name="Syed K."/>
            <person name="Tsang A."/>
            <person name="Wiebenga A."/>
            <person name="Young D."/>
            <person name="Pisabarro A."/>
            <person name="Eastwood D.C."/>
            <person name="Martin F."/>
            <person name="Cullen D."/>
            <person name="Grigoriev I.V."/>
            <person name="Hibbett D.S."/>
        </authorList>
    </citation>
    <scope>NUCLEOTIDE SEQUENCE [LARGE SCALE GENOMIC DNA]</scope>
    <source>
        <strain evidence="2">TFB10046</strain>
    </source>
</reference>